<dbReference type="GO" id="GO:0098797">
    <property type="term" value="C:plasma membrane protein complex"/>
    <property type="evidence" value="ECO:0007669"/>
    <property type="project" value="TreeGrafter"/>
</dbReference>
<organism evidence="9 10">
    <name type="scientific">Candidatus Desantisbacteria bacterium CG07_land_8_20_14_0_80_39_15</name>
    <dbReference type="NCBI Taxonomy" id="1974549"/>
    <lineage>
        <taxon>Bacteria</taxon>
        <taxon>Candidatus Desantisiibacteriota</taxon>
    </lineage>
</organism>
<dbReference type="Proteomes" id="UP000229227">
    <property type="component" value="Unassembled WGS sequence"/>
</dbReference>
<evidence type="ECO:0000256" key="4">
    <source>
        <dbReference type="ARBA" id="ARBA00022692"/>
    </source>
</evidence>
<accession>A0A2M6ZGV7</accession>
<comment type="subcellular location">
    <subcellularLocation>
        <location evidence="1">Cell membrane</location>
        <topology evidence="1">Multi-pass membrane protein</topology>
    </subcellularLocation>
</comment>
<evidence type="ECO:0000313" key="9">
    <source>
        <dbReference type="EMBL" id="PIU51636.1"/>
    </source>
</evidence>
<dbReference type="Pfam" id="PF02687">
    <property type="entry name" value="FtsX"/>
    <property type="match status" value="1"/>
</dbReference>
<keyword evidence="5 7" id="KW-1133">Transmembrane helix</keyword>
<dbReference type="AlphaFoldDB" id="A0A2M6ZGV7"/>
<comment type="caution">
    <text evidence="9">The sequence shown here is derived from an EMBL/GenBank/DDBJ whole genome shotgun (WGS) entry which is preliminary data.</text>
</comment>
<keyword evidence="4 7" id="KW-0812">Transmembrane</keyword>
<evidence type="ECO:0000256" key="3">
    <source>
        <dbReference type="ARBA" id="ARBA00022475"/>
    </source>
</evidence>
<dbReference type="InterPro" id="IPR003838">
    <property type="entry name" value="ABC3_permease_C"/>
</dbReference>
<evidence type="ECO:0000313" key="10">
    <source>
        <dbReference type="Proteomes" id="UP000229227"/>
    </source>
</evidence>
<dbReference type="InterPro" id="IPR051447">
    <property type="entry name" value="Lipoprotein-release_system"/>
</dbReference>
<keyword evidence="6 7" id="KW-0472">Membrane</keyword>
<dbReference type="EMBL" id="PEWN01000053">
    <property type="protein sequence ID" value="PIU51636.1"/>
    <property type="molecule type" value="Genomic_DNA"/>
</dbReference>
<feature type="domain" description="ABC3 transporter permease C-terminal" evidence="8">
    <location>
        <begin position="3"/>
        <end position="108"/>
    </location>
</feature>
<evidence type="ECO:0000256" key="6">
    <source>
        <dbReference type="ARBA" id="ARBA00023136"/>
    </source>
</evidence>
<sequence length="117" mass="13351">MIMNIMQKVKEVGILQTLGATPRMVRKIFVFEGTVLGLIGISIGSVLGFFLCKLLEKYQFIKLPSDVYYISSLPVQMRFFDFMWIGILAFAIVFVFSIYPAYVASKIRPAEALRQEQ</sequence>
<dbReference type="PANTHER" id="PTHR30489:SF0">
    <property type="entry name" value="LIPOPROTEIN-RELEASING SYSTEM TRANSMEMBRANE PROTEIN LOLE"/>
    <property type="match status" value="1"/>
</dbReference>
<evidence type="ECO:0000256" key="5">
    <source>
        <dbReference type="ARBA" id="ARBA00022989"/>
    </source>
</evidence>
<proteinExistence type="inferred from homology"/>
<gene>
    <name evidence="9" type="ORF">COS91_03435</name>
</gene>
<evidence type="ECO:0000256" key="1">
    <source>
        <dbReference type="ARBA" id="ARBA00004651"/>
    </source>
</evidence>
<evidence type="ECO:0000256" key="2">
    <source>
        <dbReference type="ARBA" id="ARBA00005236"/>
    </source>
</evidence>
<name>A0A2M6ZGV7_9BACT</name>
<feature type="transmembrane region" description="Helical" evidence="7">
    <location>
        <begin position="28"/>
        <end position="51"/>
    </location>
</feature>
<reference evidence="10" key="1">
    <citation type="submission" date="2017-09" db="EMBL/GenBank/DDBJ databases">
        <title>Depth-based differentiation of microbial function through sediment-hosted aquifers and enrichment of novel symbionts in the deep terrestrial subsurface.</title>
        <authorList>
            <person name="Probst A.J."/>
            <person name="Ladd B."/>
            <person name="Jarett J.K."/>
            <person name="Geller-Mcgrath D.E."/>
            <person name="Sieber C.M.K."/>
            <person name="Emerson J.B."/>
            <person name="Anantharaman K."/>
            <person name="Thomas B.C."/>
            <person name="Malmstrom R."/>
            <person name="Stieglmeier M."/>
            <person name="Klingl A."/>
            <person name="Woyke T."/>
            <person name="Ryan C.M."/>
            <person name="Banfield J.F."/>
        </authorList>
    </citation>
    <scope>NUCLEOTIDE SEQUENCE [LARGE SCALE GENOMIC DNA]</scope>
</reference>
<keyword evidence="3" id="KW-1003">Cell membrane</keyword>
<evidence type="ECO:0000259" key="8">
    <source>
        <dbReference type="Pfam" id="PF02687"/>
    </source>
</evidence>
<dbReference type="GO" id="GO:0044874">
    <property type="term" value="P:lipoprotein localization to outer membrane"/>
    <property type="evidence" value="ECO:0007669"/>
    <property type="project" value="TreeGrafter"/>
</dbReference>
<dbReference type="PANTHER" id="PTHR30489">
    <property type="entry name" value="LIPOPROTEIN-RELEASING SYSTEM TRANSMEMBRANE PROTEIN LOLE"/>
    <property type="match status" value="1"/>
</dbReference>
<feature type="transmembrane region" description="Helical" evidence="7">
    <location>
        <begin position="82"/>
        <end position="104"/>
    </location>
</feature>
<protein>
    <recommendedName>
        <fullName evidence="8">ABC3 transporter permease C-terminal domain-containing protein</fullName>
    </recommendedName>
</protein>
<evidence type="ECO:0000256" key="7">
    <source>
        <dbReference type="SAM" id="Phobius"/>
    </source>
</evidence>
<comment type="similarity">
    <text evidence="2">Belongs to the ABC-4 integral membrane protein family. LolC/E subfamily.</text>
</comment>